<dbReference type="EMBL" id="KN823010">
    <property type="protein sequence ID" value="KIO27354.1"/>
    <property type="molecule type" value="Genomic_DNA"/>
</dbReference>
<feature type="region of interest" description="Disordered" evidence="1">
    <location>
        <begin position="31"/>
        <end position="99"/>
    </location>
</feature>
<dbReference type="OrthoDB" id="3317024at2759"/>
<organism evidence="2 3">
    <name type="scientific">Tulasnella calospora MUT 4182</name>
    <dbReference type="NCBI Taxonomy" id="1051891"/>
    <lineage>
        <taxon>Eukaryota</taxon>
        <taxon>Fungi</taxon>
        <taxon>Dikarya</taxon>
        <taxon>Basidiomycota</taxon>
        <taxon>Agaricomycotina</taxon>
        <taxon>Agaricomycetes</taxon>
        <taxon>Cantharellales</taxon>
        <taxon>Tulasnellaceae</taxon>
        <taxon>Tulasnella</taxon>
    </lineage>
</organism>
<reference evidence="2 3" key="1">
    <citation type="submission" date="2014-04" db="EMBL/GenBank/DDBJ databases">
        <authorList>
            <consortium name="DOE Joint Genome Institute"/>
            <person name="Kuo A."/>
            <person name="Girlanda M."/>
            <person name="Perotto S."/>
            <person name="Kohler A."/>
            <person name="Nagy L.G."/>
            <person name="Floudas D."/>
            <person name="Copeland A."/>
            <person name="Barry K.W."/>
            <person name="Cichocki N."/>
            <person name="Veneault-Fourrey C."/>
            <person name="LaButti K."/>
            <person name="Lindquist E.A."/>
            <person name="Lipzen A."/>
            <person name="Lundell T."/>
            <person name="Morin E."/>
            <person name="Murat C."/>
            <person name="Sun H."/>
            <person name="Tunlid A."/>
            <person name="Henrissat B."/>
            <person name="Grigoriev I.V."/>
            <person name="Hibbett D.S."/>
            <person name="Martin F."/>
            <person name="Nordberg H.P."/>
            <person name="Cantor M.N."/>
            <person name="Hua S.X."/>
        </authorList>
    </citation>
    <scope>NUCLEOTIDE SEQUENCE [LARGE SCALE GENOMIC DNA]</scope>
    <source>
        <strain evidence="2 3">MUT 4182</strain>
    </source>
</reference>
<reference evidence="3" key="2">
    <citation type="submission" date="2015-01" db="EMBL/GenBank/DDBJ databases">
        <title>Evolutionary Origins and Diversification of the Mycorrhizal Mutualists.</title>
        <authorList>
            <consortium name="DOE Joint Genome Institute"/>
            <consortium name="Mycorrhizal Genomics Consortium"/>
            <person name="Kohler A."/>
            <person name="Kuo A."/>
            <person name="Nagy L.G."/>
            <person name="Floudas D."/>
            <person name="Copeland A."/>
            <person name="Barry K.W."/>
            <person name="Cichocki N."/>
            <person name="Veneault-Fourrey C."/>
            <person name="LaButti K."/>
            <person name="Lindquist E.A."/>
            <person name="Lipzen A."/>
            <person name="Lundell T."/>
            <person name="Morin E."/>
            <person name="Murat C."/>
            <person name="Riley R."/>
            <person name="Ohm R."/>
            <person name="Sun H."/>
            <person name="Tunlid A."/>
            <person name="Henrissat B."/>
            <person name="Grigoriev I.V."/>
            <person name="Hibbett D.S."/>
            <person name="Martin F."/>
        </authorList>
    </citation>
    <scope>NUCLEOTIDE SEQUENCE [LARGE SCALE GENOMIC DNA]</scope>
    <source>
        <strain evidence="3">MUT 4182</strain>
    </source>
</reference>
<gene>
    <name evidence="2" type="ORF">M407DRAFT_23396</name>
</gene>
<evidence type="ECO:0000256" key="1">
    <source>
        <dbReference type="SAM" id="MobiDB-lite"/>
    </source>
</evidence>
<feature type="compositionally biased region" description="Polar residues" evidence="1">
    <location>
        <begin position="57"/>
        <end position="80"/>
    </location>
</feature>
<protein>
    <submittedName>
        <fullName evidence="2">Uncharacterized protein</fullName>
    </submittedName>
</protein>
<proteinExistence type="predicted"/>
<evidence type="ECO:0000313" key="3">
    <source>
        <dbReference type="Proteomes" id="UP000054248"/>
    </source>
</evidence>
<keyword evidence="3" id="KW-1185">Reference proteome</keyword>
<evidence type="ECO:0000313" key="2">
    <source>
        <dbReference type="EMBL" id="KIO27354.1"/>
    </source>
</evidence>
<name>A0A0C3QLA2_9AGAM</name>
<dbReference type="AlphaFoldDB" id="A0A0C3QLA2"/>
<dbReference type="HOGENOM" id="CLU_1403375_0_0_1"/>
<sequence>MAAPQRNYPYNPHLARAALFNRNDPHFSSIISNFDSDGGEEDQVLPSALPPAGHGNQEAQGINTANNSELDAATGGQNTLPTPPVESASVPGAGAAHEAANQTLTDDVAETTAQLPTATAHSAPASGEADTDMDVPQEAVRRTFAYSFFFRVTMLTLTPTLDFSSISSLQISTRSWHFGWDLAHRTQLADFPHQ</sequence>
<accession>A0A0C3QLA2</accession>
<dbReference type="Proteomes" id="UP000054248">
    <property type="component" value="Unassembled WGS sequence"/>
</dbReference>